<evidence type="ECO:0000313" key="3">
    <source>
        <dbReference type="Proteomes" id="UP000199341"/>
    </source>
</evidence>
<evidence type="ECO:0000313" key="2">
    <source>
        <dbReference type="EMBL" id="SDN67063.1"/>
    </source>
</evidence>
<evidence type="ECO:0000256" key="1">
    <source>
        <dbReference type="SAM" id="MobiDB-lite"/>
    </source>
</evidence>
<dbReference type="EMBL" id="FNIE01000005">
    <property type="protein sequence ID" value="SDN67063.1"/>
    <property type="molecule type" value="Genomic_DNA"/>
</dbReference>
<dbReference type="Proteomes" id="UP000199341">
    <property type="component" value="Unassembled WGS sequence"/>
</dbReference>
<dbReference type="AlphaFoldDB" id="A0A1H0DA94"/>
<dbReference type="STRING" id="310781.SAMN05216259_105136"/>
<accession>A0A1H0DA94</accession>
<name>A0A1H0DA94_9ACTN</name>
<proteinExistence type="predicted"/>
<feature type="compositionally biased region" description="Low complexity" evidence="1">
    <location>
        <begin position="35"/>
        <end position="47"/>
    </location>
</feature>
<protein>
    <submittedName>
        <fullName evidence="2">Uncharacterized protein</fullName>
    </submittedName>
</protein>
<reference evidence="2 3" key="1">
    <citation type="submission" date="2016-10" db="EMBL/GenBank/DDBJ databases">
        <authorList>
            <person name="de Groot N.N."/>
        </authorList>
    </citation>
    <scope>NUCLEOTIDE SEQUENCE [LARGE SCALE GENOMIC DNA]</scope>
    <source>
        <strain evidence="2 3">CGMCC 4.2022</strain>
    </source>
</reference>
<keyword evidence="3" id="KW-1185">Reference proteome</keyword>
<organism evidence="2 3">
    <name type="scientific">Actinacidiphila guanduensis</name>
    <dbReference type="NCBI Taxonomy" id="310781"/>
    <lineage>
        <taxon>Bacteria</taxon>
        <taxon>Bacillati</taxon>
        <taxon>Actinomycetota</taxon>
        <taxon>Actinomycetes</taxon>
        <taxon>Kitasatosporales</taxon>
        <taxon>Streptomycetaceae</taxon>
        <taxon>Actinacidiphila</taxon>
    </lineage>
</organism>
<feature type="region of interest" description="Disordered" evidence="1">
    <location>
        <begin position="1"/>
        <end position="54"/>
    </location>
</feature>
<sequence length="54" mass="5993">MVATRLRRPGPPSVYSGERPQRRDPPYPGEPTMVTTRTSRPTRQTPPAGVGYGR</sequence>
<gene>
    <name evidence="2" type="ORF">SAMN05216259_105136</name>
</gene>